<dbReference type="PRINTS" id="PR00868">
    <property type="entry name" value="DNAPOLI"/>
</dbReference>
<organism evidence="6">
    <name type="scientific">marine sediment metagenome</name>
    <dbReference type="NCBI Taxonomy" id="412755"/>
    <lineage>
        <taxon>unclassified sequences</taxon>
        <taxon>metagenomes</taxon>
        <taxon>ecological metagenomes</taxon>
    </lineage>
</organism>
<dbReference type="GO" id="GO:0003677">
    <property type="term" value="F:DNA binding"/>
    <property type="evidence" value="ECO:0007669"/>
    <property type="project" value="InterPro"/>
</dbReference>
<keyword evidence="2" id="KW-0808">Transferase</keyword>
<dbReference type="Gene3D" id="3.30.70.370">
    <property type="match status" value="1"/>
</dbReference>
<feature type="non-terminal residue" evidence="6">
    <location>
        <position position="260"/>
    </location>
</feature>
<dbReference type="GO" id="GO:0032259">
    <property type="term" value="P:methylation"/>
    <property type="evidence" value="ECO:0007669"/>
    <property type="project" value="UniProtKB-KW"/>
</dbReference>
<feature type="domain" description="DNA-directed DNA polymerase family A palm" evidence="4">
    <location>
        <begin position="221"/>
        <end position="260"/>
    </location>
</feature>
<dbReference type="GO" id="GO:0008168">
    <property type="term" value="F:methyltransferase activity"/>
    <property type="evidence" value="ECO:0007669"/>
    <property type="project" value="UniProtKB-KW"/>
</dbReference>
<dbReference type="SUPFAM" id="SSF56672">
    <property type="entry name" value="DNA/RNA polymerases"/>
    <property type="match status" value="1"/>
</dbReference>
<dbReference type="Pfam" id="PF13649">
    <property type="entry name" value="Methyltransf_25"/>
    <property type="match status" value="1"/>
</dbReference>
<dbReference type="AlphaFoldDB" id="X1B3J4"/>
<dbReference type="CDD" id="cd02440">
    <property type="entry name" value="AdoMet_MTases"/>
    <property type="match status" value="1"/>
</dbReference>
<evidence type="ECO:0000259" key="5">
    <source>
        <dbReference type="Pfam" id="PF13649"/>
    </source>
</evidence>
<protein>
    <recommendedName>
        <fullName evidence="7">Methyltransferase domain-containing protein</fullName>
    </recommendedName>
</protein>
<reference evidence="6" key="1">
    <citation type="journal article" date="2014" name="Front. Microbiol.">
        <title>High frequency of phylogenetically diverse reductive dehalogenase-homologous genes in deep subseafloor sedimentary metagenomes.</title>
        <authorList>
            <person name="Kawai M."/>
            <person name="Futagami T."/>
            <person name="Toyoda A."/>
            <person name="Takaki Y."/>
            <person name="Nishi S."/>
            <person name="Hori S."/>
            <person name="Arai W."/>
            <person name="Tsubouchi T."/>
            <person name="Morono Y."/>
            <person name="Uchiyama I."/>
            <person name="Ito T."/>
            <person name="Fujiyama A."/>
            <person name="Inagaki F."/>
            <person name="Takami H."/>
        </authorList>
    </citation>
    <scope>NUCLEOTIDE SEQUENCE</scope>
    <source>
        <strain evidence="6">Expedition CK06-06</strain>
    </source>
</reference>
<dbReference type="PANTHER" id="PTHR43464:SF19">
    <property type="entry name" value="UBIQUINONE BIOSYNTHESIS O-METHYLTRANSFERASE, MITOCHONDRIAL"/>
    <property type="match status" value="1"/>
</dbReference>
<dbReference type="InterPro" id="IPR041698">
    <property type="entry name" value="Methyltransf_25"/>
</dbReference>
<comment type="caution">
    <text evidence="6">The sequence shown here is derived from an EMBL/GenBank/DDBJ whole genome shotgun (WGS) entry which is preliminary data.</text>
</comment>
<dbReference type="Gene3D" id="2.20.25.110">
    <property type="entry name" value="S-adenosyl-L-methionine-dependent methyltransferases"/>
    <property type="match status" value="1"/>
</dbReference>
<dbReference type="Gene3D" id="3.40.50.150">
    <property type="entry name" value="Vaccinia Virus protein VP39"/>
    <property type="match status" value="1"/>
</dbReference>
<evidence type="ECO:0000259" key="4">
    <source>
        <dbReference type="Pfam" id="PF00476"/>
    </source>
</evidence>
<feature type="domain" description="Methyltransferase" evidence="5">
    <location>
        <begin position="49"/>
        <end position="124"/>
    </location>
</feature>
<gene>
    <name evidence="6" type="ORF">S01H4_30795</name>
</gene>
<evidence type="ECO:0000256" key="3">
    <source>
        <dbReference type="ARBA" id="ARBA00022691"/>
    </source>
</evidence>
<dbReference type="GO" id="GO:0003887">
    <property type="term" value="F:DNA-directed DNA polymerase activity"/>
    <property type="evidence" value="ECO:0007669"/>
    <property type="project" value="InterPro"/>
</dbReference>
<dbReference type="PANTHER" id="PTHR43464">
    <property type="entry name" value="METHYLTRANSFERASE"/>
    <property type="match status" value="1"/>
</dbReference>
<keyword evidence="3" id="KW-0949">S-adenosyl-L-methionine</keyword>
<keyword evidence="1" id="KW-0489">Methyltransferase</keyword>
<dbReference type="InterPro" id="IPR002298">
    <property type="entry name" value="DNA_polymerase_A"/>
</dbReference>
<dbReference type="InterPro" id="IPR001098">
    <property type="entry name" value="DNA-dir_DNA_pol_A_palm_dom"/>
</dbReference>
<dbReference type="InterPro" id="IPR043502">
    <property type="entry name" value="DNA/RNA_pol_sf"/>
</dbReference>
<accession>X1B3J4</accession>
<name>X1B3J4_9ZZZZ</name>
<dbReference type="SUPFAM" id="SSF53335">
    <property type="entry name" value="S-adenosyl-L-methionine-dependent methyltransferases"/>
    <property type="match status" value="1"/>
</dbReference>
<evidence type="ECO:0000256" key="1">
    <source>
        <dbReference type="ARBA" id="ARBA00022603"/>
    </source>
</evidence>
<dbReference type="InterPro" id="IPR029063">
    <property type="entry name" value="SAM-dependent_MTases_sf"/>
</dbReference>
<dbReference type="Pfam" id="PF00476">
    <property type="entry name" value="DNA_pol_A"/>
    <property type="match status" value="1"/>
</dbReference>
<evidence type="ECO:0008006" key="7">
    <source>
        <dbReference type="Google" id="ProtNLM"/>
    </source>
</evidence>
<dbReference type="GO" id="GO:0006261">
    <property type="term" value="P:DNA-templated DNA replication"/>
    <property type="evidence" value="ECO:0007669"/>
    <property type="project" value="InterPro"/>
</dbReference>
<sequence>MSKITRRNEWEEFFDGHAPVYMDNSFTRNTVQEVDFILKELRLPLRNCILDVGCGTGRHAVELAKRGYQVTGVDISSGMLSEAERTARRAQVDVAWVHADAAKFTPTKKFDAAICLCEGAFGLLGTDDDPVEHDLSILRNIHTALKPRAKLILTTINGCRFIRQYTQEDIESGRFDPITMVETESMEYDSLRGKQSVLVRERGYVPTELMLLFRLAGFVVENIPVRGELGKEVRQAFIAPPGSFLMAGDYSQIDLRALAH</sequence>
<evidence type="ECO:0000313" key="6">
    <source>
        <dbReference type="EMBL" id="GAG75887.1"/>
    </source>
</evidence>
<dbReference type="EMBL" id="BART01015926">
    <property type="protein sequence ID" value="GAG75887.1"/>
    <property type="molecule type" value="Genomic_DNA"/>
</dbReference>
<proteinExistence type="predicted"/>
<evidence type="ECO:0000256" key="2">
    <source>
        <dbReference type="ARBA" id="ARBA00022679"/>
    </source>
</evidence>